<dbReference type="Pfam" id="PF24626">
    <property type="entry name" value="SH3_Tf2-1"/>
    <property type="match status" value="1"/>
</dbReference>
<dbReference type="Proteomes" id="UP001234989">
    <property type="component" value="Chromosome 8"/>
</dbReference>
<evidence type="ECO:0000313" key="3">
    <source>
        <dbReference type="Proteomes" id="UP001234989"/>
    </source>
</evidence>
<dbReference type="PANTHER" id="PTHR46148">
    <property type="entry name" value="CHROMO DOMAIN-CONTAINING PROTEIN"/>
    <property type="match status" value="1"/>
</dbReference>
<dbReference type="InterPro" id="IPR056924">
    <property type="entry name" value="SH3_Tf2-1"/>
</dbReference>
<name>A0AAF0ZJ86_SOLVR</name>
<gene>
    <name evidence="2" type="ORF">MTR67_034427</name>
</gene>
<evidence type="ECO:0000313" key="2">
    <source>
        <dbReference type="EMBL" id="WMV41042.1"/>
    </source>
</evidence>
<dbReference type="PANTHER" id="PTHR46148:SF56">
    <property type="entry name" value="RETROTRANSPOSON PROTEIN"/>
    <property type="match status" value="1"/>
</dbReference>
<evidence type="ECO:0000259" key="1">
    <source>
        <dbReference type="Pfam" id="PF24626"/>
    </source>
</evidence>
<keyword evidence="3" id="KW-1185">Reference proteome</keyword>
<accession>A0AAF0ZJ86</accession>
<protein>
    <recommendedName>
        <fullName evidence="1">Tf2-1-like SH3-like domain-containing protein</fullName>
    </recommendedName>
</protein>
<dbReference type="EMBL" id="CP133619">
    <property type="protein sequence ID" value="WMV41042.1"/>
    <property type="molecule type" value="Genomic_DNA"/>
</dbReference>
<proteinExistence type="predicted"/>
<dbReference type="AlphaFoldDB" id="A0AAF0ZJ86"/>
<feature type="domain" description="Tf2-1-like SH3-like" evidence="1">
    <location>
        <begin position="6"/>
        <end position="43"/>
    </location>
</feature>
<sequence>MKGVMRFGEKGKLSPRYIDPYRISKRIGNIAYQLEQPQELDVVYPILDYQFHKLRTKEVASIKGLREENGEEKRRKAKVHRILEIFLVDFAKGVWCTATLSAPEEVFYSLPPGAPALLCTPGLPGNPMLAKQKMEKRAYNARNKAQEGESSVRRSARVRNKLACEFKNDLDYDYKGKQRRMTKKK</sequence>
<reference evidence="2" key="1">
    <citation type="submission" date="2023-08" db="EMBL/GenBank/DDBJ databases">
        <title>A de novo genome assembly of Solanum verrucosum Schlechtendal, a Mexican diploid species geographically isolated from the other diploid A-genome species in potato relatives.</title>
        <authorList>
            <person name="Hosaka K."/>
        </authorList>
    </citation>
    <scope>NUCLEOTIDE SEQUENCE</scope>
    <source>
        <tissue evidence="2">Young leaves</tissue>
    </source>
</reference>
<organism evidence="2 3">
    <name type="scientific">Solanum verrucosum</name>
    <dbReference type="NCBI Taxonomy" id="315347"/>
    <lineage>
        <taxon>Eukaryota</taxon>
        <taxon>Viridiplantae</taxon>
        <taxon>Streptophyta</taxon>
        <taxon>Embryophyta</taxon>
        <taxon>Tracheophyta</taxon>
        <taxon>Spermatophyta</taxon>
        <taxon>Magnoliopsida</taxon>
        <taxon>eudicotyledons</taxon>
        <taxon>Gunneridae</taxon>
        <taxon>Pentapetalae</taxon>
        <taxon>asterids</taxon>
        <taxon>lamiids</taxon>
        <taxon>Solanales</taxon>
        <taxon>Solanaceae</taxon>
        <taxon>Solanoideae</taxon>
        <taxon>Solaneae</taxon>
        <taxon>Solanum</taxon>
    </lineage>
</organism>